<dbReference type="OrthoDB" id="185373at2759"/>
<keyword evidence="5" id="KW-1185">Reference proteome</keyword>
<dbReference type="GO" id="GO:0003729">
    <property type="term" value="F:mRNA binding"/>
    <property type="evidence" value="ECO:0007669"/>
    <property type="project" value="TreeGrafter"/>
</dbReference>
<gene>
    <name evidence="4" type="ORF">FCM35_KLT13439</name>
</gene>
<sequence>MAFILSSACRRRSSRHHLRHLFSTSTTTAGAETPSPLPIVTDSIFCHESDPTRFISTLFSFPDRTCARYAADLALRRLSLSLNFTSRSDLLDSFLPLASSEQDFASLLISYGSAILPKKALSAFSHRLATGGPLSVSTLSFNALLSAFIRSRRHQAVPDLFVSICEEHSISPDVVSYGLLVRAFFLSNRPTDAFATLKQISDEQGIVMTDQIYRLLLVSLHGHGKTEEANQLWNEMVSNGVQPDCTAYNVKAVFVRMIV</sequence>
<keyword evidence="1" id="KW-0677">Repeat</keyword>
<evidence type="ECO:0000256" key="3">
    <source>
        <dbReference type="PROSITE-ProRule" id="PRU00708"/>
    </source>
</evidence>
<dbReference type="InterPro" id="IPR011990">
    <property type="entry name" value="TPR-like_helical_dom_sf"/>
</dbReference>
<organism evidence="4 5">
    <name type="scientific">Carex littledalei</name>
    <dbReference type="NCBI Taxonomy" id="544730"/>
    <lineage>
        <taxon>Eukaryota</taxon>
        <taxon>Viridiplantae</taxon>
        <taxon>Streptophyta</taxon>
        <taxon>Embryophyta</taxon>
        <taxon>Tracheophyta</taxon>
        <taxon>Spermatophyta</taxon>
        <taxon>Magnoliopsida</taxon>
        <taxon>Liliopsida</taxon>
        <taxon>Poales</taxon>
        <taxon>Cyperaceae</taxon>
        <taxon>Cyperoideae</taxon>
        <taxon>Cariceae</taxon>
        <taxon>Carex</taxon>
        <taxon>Carex subgen. Euthyceras</taxon>
    </lineage>
</organism>
<evidence type="ECO:0000313" key="4">
    <source>
        <dbReference type="EMBL" id="KAF3322298.1"/>
    </source>
</evidence>
<dbReference type="NCBIfam" id="TIGR00756">
    <property type="entry name" value="PPR"/>
    <property type="match status" value="1"/>
</dbReference>
<dbReference type="PANTHER" id="PTHR47934">
    <property type="entry name" value="PENTATRICOPEPTIDE REPEAT-CONTAINING PROTEIN PET309, MITOCHONDRIAL"/>
    <property type="match status" value="1"/>
</dbReference>
<dbReference type="GO" id="GO:0006396">
    <property type="term" value="P:RNA processing"/>
    <property type="evidence" value="ECO:0007669"/>
    <property type="project" value="TreeGrafter"/>
</dbReference>
<evidence type="ECO:0000313" key="5">
    <source>
        <dbReference type="Proteomes" id="UP000623129"/>
    </source>
</evidence>
<dbReference type="InterPro" id="IPR002885">
    <property type="entry name" value="PPR_rpt"/>
</dbReference>
<accession>A0A833QMK8</accession>
<reference evidence="4" key="1">
    <citation type="submission" date="2020-01" db="EMBL/GenBank/DDBJ databases">
        <title>Genome sequence of Kobresia littledalei, the first chromosome-level genome in the family Cyperaceae.</title>
        <authorList>
            <person name="Qu G."/>
        </authorList>
    </citation>
    <scope>NUCLEOTIDE SEQUENCE</scope>
    <source>
        <strain evidence="4">C.B.Clarke</strain>
        <tissue evidence="4">Leaf</tissue>
    </source>
</reference>
<name>A0A833QMK8_9POAL</name>
<feature type="repeat" description="PPR" evidence="3">
    <location>
        <begin position="209"/>
        <end position="243"/>
    </location>
</feature>
<evidence type="ECO:0000256" key="1">
    <source>
        <dbReference type="ARBA" id="ARBA00022737"/>
    </source>
</evidence>
<dbReference type="Gene3D" id="1.25.40.10">
    <property type="entry name" value="Tetratricopeptide repeat domain"/>
    <property type="match status" value="1"/>
</dbReference>
<dbReference type="EMBL" id="SWLB01000025">
    <property type="protein sequence ID" value="KAF3322298.1"/>
    <property type="molecule type" value="Genomic_DNA"/>
</dbReference>
<dbReference type="Pfam" id="PF01535">
    <property type="entry name" value="PPR"/>
    <property type="match status" value="1"/>
</dbReference>
<dbReference type="Proteomes" id="UP000623129">
    <property type="component" value="Unassembled WGS sequence"/>
</dbReference>
<dbReference type="GO" id="GO:0005739">
    <property type="term" value="C:mitochondrion"/>
    <property type="evidence" value="ECO:0007669"/>
    <property type="project" value="TreeGrafter"/>
</dbReference>
<dbReference type="InterPro" id="IPR051114">
    <property type="entry name" value="Mito_RNA_Proc_CCM1"/>
</dbReference>
<dbReference type="GO" id="GO:0007005">
    <property type="term" value="P:mitochondrion organization"/>
    <property type="evidence" value="ECO:0007669"/>
    <property type="project" value="TreeGrafter"/>
</dbReference>
<evidence type="ECO:0000256" key="2">
    <source>
        <dbReference type="ARBA" id="ARBA00022946"/>
    </source>
</evidence>
<dbReference type="AlphaFoldDB" id="A0A833QMK8"/>
<keyword evidence="2" id="KW-0809">Transit peptide</keyword>
<comment type="caution">
    <text evidence="4">The sequence shown here is derived from an EMBL/GenBank/DDBJ whole genome shotgun (WGS) entry which is preliminary data.</text>
</comment>
<dbReference type="PROSITE" id="PS51375">
    <property type="entry name" value="PPR"/>
    <property type="match status" value="1"/>
</dbReference>
<proteinExistence type="predicted"/>
<protein>
    <submittedName>
        <fullName evidence="4">Pentatricopeptide repeat-containing protein</fullName>
    </submittedName>
</protein>
<dbReference type="PANTHER" id="PTHR47934:SF26">
    <property type="entry name" value="SMALL RIBOSOMAL SUBUNIT PROTEIN MS78 (RPPR3A)"/>
    <property type="match status" value="1"/>
</dbReference>